<name>A0ACC0QH59_9HYPO</name>
<evidence type="ECO:0000313" key="2">
    <source>
        <dbReference type="Proteomes" id="UP001065298"/>
    </source>
</evidence>
<dbReference type="Proteomes" id="UP001065298">
    <property type="component" value="Chromosome 10"/>
</dbReference>
<evidence type="ECO:0000313" key="1">
    <source>
        <dbReference type="EMBL" id="KAI8654564.1"/>
    </source>
</evidence>
<proteinExistence type="predicted"/>
<accession>A0ACC0QH59</accession>
<organism evidence="1 2">
    <name type="scientific">Fusarium keratoplasticum</name>
    <dbReference type="NCBI Taxonomy" id="1328300"/>
    <lineage>
        <taxon>Eukaryota</taxon>
        <taxon>Fungi</taxon>
        <taxon>Dikarya</taxon>
        <taxon>Ascomycota</taxon>
        <taxon>Pezizomycotina</taxon>
        <taxon>Sordariomycetes</taxon>
        <taxon>Hypocreomycetidae</taxon>
        <taxon>Hypocreales</taxon>
        <taxon>Nectriaceae</taxon>
        <taxon>Fusarium</taxon>
        <taxon>Fusarium solani species complex</taxon>
    </lineage>
</organism>
<dbReference type="EMBL" id="CM046512">
    <property type="protein sequence ID" value="KAI8654564.1"/>
    <property type="molecule type" value="Genomic_DNA"/>
</dbReference>
<reference evidence="1" key="1">
    <citation type="submission" date="2022-06" db="EMBL/GenBank/DDBJ databases">
        <title>Fusarium solani species complex genomes reveal bases of compartmentalisation and animal pathogenesis.</title>
        <authorList>
            <person name="Tsai I.J."/>
        </authorList>
    </citation>
    <scope>NUCLEOTIDE SEQUENCE</scope>
    <source>
        <strain evidence="1">Fu6.1</strain>
    </source>
</reference>
<gene>
    <name evidence="1" type="ORF">NCS57_01202900</name>
</gene>
<protein>
    <submittedName>
        <fullName evidence="1">Uncharacterized protein</fullName>
    </submittedName>
</protein>
<sequence>MVQVQSTANLTGEEISDIAYAQSSIPSSGLGLATEVLIYIFTVVCAVVIALRVYVKTWSSEASQGWRVNDYLAVIGFLPFIPASVLGALAVHYGIGSTDAYLNKFEMREFLEVRGMEYLILYELTYYASSSLTKFAIAVTILHICVEKRYVYIMYGLMGVMIATNGICLIWLFVNCVPFATYWNPKLGHCKSEDGFMNLSYIGTAVQVASDWTCAITPFFIVYSLQMPKRVKISVVAILGLGVVASVAALMRIVSYKYIDVRVYPKDHFLSQGRLLFWSLLESAFAIIACSLPSLKLFGGCIARSMNRSTNNVSGGARPPYRHETPLHSLTPKGQTRTTVSGKGNWDRLHDDDSSGRHIIQETTIHVDSRSTASTPNYHRSESSVV</sequence>
<keyword evidence="2" id="KW-1185">Reference proteome</keyword>
<comment type="caution">
    <text evidence="1">The sequence shown here is derived from an EMBL/GenBank/DDBJ whole genome shotgun (WGS) entry which is preliminary data.</text>
</comment>